<sequence>MPEFCGHTSFNVATLYCSCQTPSRSNVTLIRSLETIIWSCPLSELKLKTKSLLFSDDASANHPLLYPTILILLLKLLFERGQEDTKKATPGEKQGAAKRKVSGIWDPTLI</sequence>
<feature type="region of interest" description="Disordered" evidence="1">
    <location>
        <begin position="84"/>
        <end position="110"/>
    </location>
</feature>
<organism evidence="2">
    <name type="scientific">Phage sp. ctXnn1</name>
    <dbReference type="NCBI Taxonomy" id="2826749"/>
    <lineage>
        <taxon>Viruses</taxon>
    </lineage>
</organism>
<evidence type="ECO:0000256" key="1">
    <source>
        <dbReference type="SAM" id="MobiDB-lite"/>
    </source>
</evidence>
<protein>
    <submittedName>
        <fullName evidence="2">Uncharacterized protein</fullName>
    </submittedName>
</protein>
<proteinExistence type="predicted"/>
<accession>A0A8S5N9E7</accession>
<evidence type="ECO:0000313" key="2">
    <source>
        <dbReference type="EMBL" id="DAD91273.1"/>
    </source>
</evidence>
<name>A0A8S5N9E7_9VIRU</name>
<reference evidence="2" key="1">
    <citation type="journal article" date="2021" name="Proc. Natl. Acad. Sci. U.S.A.">
        <title>A Catalog of Tens of Thousands of Viruses from Human Metagenomes Reveals Hidden Associations with Chronic Diseases.</title>
        <authorList>
            <person name="Tisza M.J."/>
            <person name="Buck C.B."/>
        </authorList>
    </citation>
    <scope>NUCLEOTIDE SEQUENCE</scope>
    <source>
        <strain evidence="2">CtXnn1</strain>
    </source>
</reference>
<dbReference type="EMBL" id="BK015108">
    <property type="protein sequence ID" value="DAD91273.1"/>
    <property type="molecule type" value="Genomic_DNA"/>
</dbReference>